<feature type="compositionally biased region" description="Low complexity" evidence="1">
    <location>
        <begin position="167"/>
        <end position="178"/>
    </location>
</feature>
<feature type="region of interest" description="Disordered" evidence="1">
    <location>
        <begin position="1"/>
        <end position="37"/>
    </location>
</feature>
<evidence type="ECO:0000256" key="1">
    <source>
        <dbReference type="SAM" id="MobiDB-lite"/>
    </source>
</evidence>
<protein>
    <submittedName>
        <fullName evidence="2">Uncharacterized protein</fullName>
    </submittedName>
</protein>
<feature type="region of interest" description="Disordered" evidence="1">
    <location>
        <begin position="103"/>
        <end position="136"/>
    </location>
</feature>
<sequence>MSVRENASTRSNEPEQNTVSTDTPSTSSGNPPLPKAKISAFARFKMLTTSGFKSSSPDPAFPPTSWELSESPESGSGASDWYQKADQYKAGLDKWREQVSAITLNEQADKKDHENTSAEDGDASTSTRDIDQDLPDSRTLAMRIKSLIDEKFTFGAPKSTQGASLNSSAPASGATTPSAEKHNSSGSMFGGLDVTLAKLLSTESIMNGEVGKGLEKGRESVWAMLDKLGEMAGATDPSSNKSSAVDKGKGRATVHDRPIEPLTAGTEDDGIMMYTPLQPTKDLEPEIAESEVSYVEDDEQADGSSTPTQLKFPAEPATSPVTPRPAKKPAPVPKRKFYPSSTKLSLQVTWWGYRIFLPPPIIAQLSSAHIAAAKRGAMITAALKWIIDQVPMMVIPPQLRPGVLMLKRVSPYLGYVGAFVAWSWGRVQANDQGQGVVLTATWLLPIAILPASWNFEAHGRPRDMDGALPPNNESTAANITRVVSTEPPDGETRNSSQTAGAEVHSQGNGSKPATPSTDKPGLLSSASRRWKSLTRNASTEEKD</sequence>
<gene>
    <name evidence="2" type="ORF">D9757_002236</name>
</gene>
<feature type="region of interest" description="Disordered" evidence="1">
    <location>
        <begin position="483"/>
        <end position="543"/>
    </location>
</feature>
<feature type="compositionally biased region" description="Polar residues" evidence="1">
    <location>
        <begin position="1"/>
        <end position="30"/>
    </location>
</feature>
<keyword evidence="3" id="KW-1185">Reference proteome</keyword>
<evidence type="ECO:0000313" key="3">
    <source>
        <dbReference type="Proteomes" id="UP000518752"/>
    </source>
</evidence>
<organism evidence="2 3">
    <name type="scientific">Collybiopsis confluens</name>
    <dbReference type="NCBI Taxonomy" id="2823264"/>
    <lineage>
        <taxon>Eukaryota</taxon>
        <taxon>Fungi</taxon>
        <taxon>Dikarya</taxon>
        <taxon>Basidiomycota</taxon>
        <taxon>Agaricomycotina</taxon>
        <taxon>Agaricomycetes</taxon>
        <taxon>Agaricomycetidae</taxon>
        <taxon>Agaricales</taxon>
        <taxon>Marasmiineae</taxon>
        <taxon>Omphalotaceae</taxon>
        <taxon>Collybiopsis</taxon>
    </lineage>
</organism>
<dbReference type="Proteomes" id="UP000518752">
    <property type="component" value="Unassembled WGS sequence"/>
</dbReference>
<reference evidence="2 3" key="1">
    <citation type="journal article" date="2020" name="ISME J.">
        <title>Uncovering the hidden diversity of litter-decomposition mechanisms in mushroom-forming fungi.</title>
        <authorList>
            <person name="Floudas D."/>
            <person name="Bentzer J."/>
            <person name="Ahren D."/>
            <person name="Johansson T."/>
            <person name="Persson P."/>
            <person name="Tunlid A."/>
        </authorList>
    </citation>
    <scope>NUCLEOTIDE SEQUENCE [LARGE SCALE GENOMIC DNA]</scope>
    <source>
        <strain evidence="2 3">CBS 406.79</strain>
    </source>
</reference>
<accession>A0A8H5I0K9</accession>
<feature type="compositionally biased region" description="Basic and acidic residues" evidence="1">
    <location>
        <begin position="107"/>
        <end position="116"/>
    </location>
</feature>
<feature type="compositionally biased region" description="Polar residues" evidence="1">
    <location>
        <begin position="66"/>
        <end position="77"/>
    </location>
</feature>
<dbReference type="EMBL" id="JAACJN010000005">
    <property type="protein sequence ID" value="KAF5392580.1"/>
    <property type="molecule type" value="Genomic_DNA"/>
</dbReference>
<feature type="compositionally biased region" description="Polar residues" evidence="1">
    <location>
        <begin position="493"/>
        <end position="517"/>
    </location>
</feature>
<comment type="caution">
    <text evidence="2">The sequence shown here is derived from an EMBL/GenBank/DDBJ whole genome shotgun (WGS) entry which is preliminary data.</text>
</comment>
<feature type="compositionally biased region" description="Basic and acidic residues" evidence="1">
    <location>
        <begin position="244"/>
        <end position="259"/>
    </location>
</feature>
<feature type="region of interest" description="Disordered" evidence="1">
    <location>
        <begin position="294"/>
        <end position="334"/>
    </location>
</feature>
<feature type="region of interest" description="Disordered" evidence="1">
    <location>
        <begin position="231"/>
        <end position="273"/>
    </location>
</feature>
<evidence type="ECO:0000313" key="2">
    <source>
        <dbReference type="EMBL" id="KAF5392580.1"/>
    </source>
</evidence>
<proteinExistence type="predicted"/>
<name>A0A8H5I0K9_9AGAR</name>
<feature type="region of interest" description="Disordered" evidence="1">
    <location>
        <begin position="156"/>
        <end position="188"/>
    </location>
</feature>
<feature type="region of interest" description="Disordered" evidence="1">
    <location>
        <begin position="49"/>
        <end position="82"/>
    </location>
</feature>
<dbReference type="OrthoDB" id="3247214at2759"/>
<dbReference type="AlphaFoldDB" id="A0A8H5I0K9"/>